<protein>
    <submittedName>
        <fullName evidence="11">Twin-arginine translocation protein TatA/E</fullName>
    </submittedName>
</protein>
<dbReference type="GO" id="GO:0005886">
    <property type="term" value="C:plasma membrane"/>
    <property type="evidence" value="ECO:0007669"/>
    <property type="project" value="UniProtKB-SubCell"/>
</dbReference>
<dbReference type="PANTHER" id="PTHR42982">
    <property type="entry name" value="SEC-INDEPENDENT PROTEIN TRANSLOCASE PROTEIN TATA"/>
    <property type="match status" value="1"/>
</dbReference>
<dbReference type="Gene3D" id="1.20.5.3310">
    <property type="match status" value="1"/>
</dbReference>
<keyword evidence="7" id="KW-0811">Translocation</keyword>
<keyword evidence="4 10" id="KW-0812">Transmembrane</keyword>
<evidence type="ECO:0000256" key="5">
    <source>
        <dbReference type="ARBA" id="ARBA00022927"/>
    </source>
</evidence>
<name>T0YF77_9ZZZZ</name>
<evidence type="ECO:0000313" key="11">
    <source>
        <dbReference type="EMBL" id="EQD31788.1"/>
    </source>
</evidence>
<evidence type="ECO:0000256" key="6">
    <source>
        <dbReference type="ARBA" id="ARBA00022989"/>
    </source>
</evidence>
<dbReference type="EMBL" id="AUZY01012024">
    <property type="protein sequence ID" value="EQD31788.1"/>
    <property type="molecule type" value="Genomic_DNA"/>
</dbReference>
<accession>T0YF77</accession>
<evidence type="ECO:0000256" key="4">
    <source>
        <dbReference type="ARBA" id="ARBA00022692"/>
    </source>
</evidence>
<evidence type="ECO:0000256" key="7">
    <source>
        <dbReference type="ARBA" id="ARBA00023010"/>
    </source>
</evidence>
<proteinExistence type="inferred from homology"/>
<evidence type="ECO:0000256" key="9">
    <source>
        <dbReference type="SAM" id="MobiDB-lite"/>
    </source>
</evidence>
<comment type="subcellular location">
    <subcellularLocation>
        <location evidence="1">Cell membrane</location>
        <topology evidence="1">Single-pass membrane protein</topology>
    </subcellularLocation>
</comment>
<sequence length="77" mass="8268">MGLDGLSIWHLLIIFAIVVVIFGTGRLRTIGPDLGKAIRSFREALSGETTDAKKAESSKNAHPAAPDAQPENKDRTP</sequence>
<dbReference type="HAMAP" id="MF_00236">
    <property type="entry name" value="TatA_E"/>
    <property type="match status" value="1"/>
</dbReference>
<keyword evidence="3" id="KW-1003">Cell membrane</keyword>
<reference evidence="11" key="1">
    <citation type="submission" date="2013-08" db="EMBL/GenBank/DDBJ databases">
        <authorList>
            <person name="Mendez C."/>
            <person name="Richter M."/>
            <person name="Ferrer M."/>
            <person name="Sanchez J."/>
        </authorList>
    </citation>
    <scope>NUCLEOTIDE SEQUENCE</scope>
</reference>
<dbReference type="AlphaFoldDB" id="T0YF77"/>
<dbReference type="NCBIfam" id="TIGR01411">
    <property type="entry name" value="tatAE"/>
    <property type="match status" value="1"/>
</dbReference>
<dbReference type="Pfam" id="PF02416">
    <property type="entry name" value="TatA_B_E"/>
    <property type="match status" value="1"/>
</dbReference>
<dbReference type="InterPro" id="IPR003369">
    <property type="entry name" value="TatA/B/E"/>
</dbReference>
<keyword evidence="6 10" id="KW-1133">Transmembrane helix</keyword>
<feature type="region of interest" description="Disordered" evidence="9">
    <location>
        <begin position="47"/>
        <end position="77"/>
    </location>
</feature>
<evidence type="ECO:0000256" key="10">
    <source>
        <dbReference type="SAM" id="Phobius"/>
    </source>
</evidence>
<comment type="caution">
    <text evidence="11">The sequence shown here is derived from an EMBL/GenBank/DDBJ whole genome shotgun (WGS) entry which is preliminary data.</text>
</comment>
<evidence type="ECO:0000256" key="8">
    <source>
        <dbReference type="ARBA" id="ARBA00023136"/>
    </source>
</evidence>
<dbReference type="InterPro" id="IPR006312">
    <property type="entry name" value="TatA/E"/>
</dbReference>
<dbReference type="GO" id="GO:0043953">
    <property type="term" value="P:protein transport by the Tat complex"/>
    <property type="evidence" value="ECO:0007669"/>
    <property type="project" value="InterPro"/>
</dbReference>
<keyword evidence="2" id="KW-0813">Transport</keyword>
<dbReference type="PANTHER" id="PTHR42982:SF1">
    <property type="entry name" value="SEC-INDEPENDENT PROTEIN TRANSLOCASE PROTEIN TATA"/>
    <property type="match status" value="1"/>
</dbReference>
<evidence type="ECO:0000256" key="3">
    <source>
        <dbReference type="ARBA" id="ARBA00022475"/>
    </source>
</evidence>
<evidence type="ECO:0000256" key="2">
    <source>
        <dbReference type="ARBA" id="ARBA00022448"/>
    </source>
</evidence>
<keyword evidence="5" id="KW-0653">Protein transport</keyword>
<feature type="transmembrane region" description="Helical" evidence="10">
    <location>
        <begin position="6"/>
        <end position="27"/>
    </location>
</feature>
<keyword evidence="8 10" id="KW-0472">Membrane</keyword>
<evidence type="ECO:0000256" key="1">
    <source>
        <dbReference type="ARBA" id="ARBA00004162"/>
    </source>
</evidence>
<gene>
    <name evidence="11" type="ORF">B1B_17985</name>
</gene>
<reference evidence="11" key="2">
    <citation type="journal article" date="2014" name="ISME J.">
        <title>Microbial stratification in low pH oxic and suboxic macroscopic growths along an acid mine drainage.</title>
        <authorList>
            <person name="Mendez-Garcia C."/>
            <person name="Mesa V."/>
            <person name="Sprenger R.R."/>
            <person name="Richter M."/>
            <person name="Diez M.S."/>
            <person name="Solano J."/>
            <person name="Bargiela R."/>
            <person name="Golyshina O.V."/>
            <person name="Manteca A."/>
            <person name="Ramos J.L."/>
            <person name="Gallego J.R."/>
            <person name="Llorente I."/>
            <person name="Martins Dos Santos V.A."/>
            <person name="Jensen O.N."/>
            <person name="Pelaez A.I."/>
            <person name="Sanchez J."/>
            <person name="Ferrer M."/>
        </authorList>
    </citation>
    <scope>NUCLEOTIDE SEQUENCE</scope>
</reference>
<feature type="compositionally biased region" description="Basic and acidic residues" evidence="9">
    <location>
        <begin position="50"/>
        <end position="59"/>
    </location>
</feature>
<organism evidence="11">
    <name type="scientific">mine drainage metagenome</name>
    <dbReference type="NCBI Taxonomy" id="410659"/>
    <lineage>
        <taxon>unclassified sequences</taxon>
        <taxon>metagenomes</taxon>
        <taxon>ecological metagenomes</taxon>
    </lineage>
</organism>